<dbReference type="GeneID" id="9597905"/>
<feature type="region of interest" description="Disordered" evidence="1">
    <location>
        <begin position="1"/>
        <end position="107"/>
    </location>
</feature>
<dbReference type="KEGG" id="scm:SCHCO_02517026"/>
<proteinExistence type="predicted"/>
<dbReference type="HOGENOM" id="CLU_723922_0_0_1"/>
<sequence length="335" mass="37804">MQESRTRSSQHGHSDSTTPQAAVGSVRKRQSTTPASRRRGQPPQESANSRRYTPYSLSSKPTPTLSDDDSDSGPDLDEDDPSPSSAVSRARLSTPPRNIDRDTRRPRRWRLVDKSPLGLTDVVTGTDNSNGILQDCHLANRAYGWNHPKFISGMELILSLPPGTFNLDGTGNRIFLEPSMHVLMDRGKFTFFPERKVLIRLLTALRREYLSLPDGQEGPIRRNAAGFPHHKDVFPEETWLYHTAPLSSWTGTRPITCLVSVDENGRALHKEYSPPWNDPLPITEMHCSPYLVVWTAYKWLRKGAHAPAHLADEEDLVIEIGRIMWQYASIPDECY</sequence>
<feature type="compositionally biased region" description="Polar residues" evidence="1">
    <location>
        <begin position="7"/>
        <end position="20"/>
    </location>
</feature>
<name>D8QGZ5_SCHCM</name>
<protein>
    <submittedName>
        <fullName evidence="2">Uncharacterized protein</fullName>
    </submittedName>
</protein>
<accession>D8QGZ5</accession>
<keyword evidence="3" id="KW-1185">Reference proteome</keyword>
<dbReference type="InParanoid" id="D8QGZ5"/>
<dbReference type="RefSeq" id="XP_003027485.1">
    <property type="nucleotide sequence ID" value="XM_003027439.1"/>
</dbReference>
<dbReference type="VEuPathDB" id="FungiDB:SCHCODRAFT_02517026"/>
<dbReference type="Proteomes" id="UP000007431">
    <property type="component" value="Unassembled WGS sequence"/>
</dbReference>
<feature type="compositionally biased region" description="Basic residues" evidence="1">
    <location>
        <begin position="26"/>
        <end position="40"/>
    </location>
</feature>
<dbReference type="AlphaFoldDB" id="D8QGZ5"/>
<evidence type="ECO:0000256" key="1">
    <source>
        <dbReference type="SAM" id="MobiDB-lite"/>
    </source>
</evidence>
<evidence type="ECO:0000313" key="3">
    <source>
        <dbReference type="Proteomes" id="UP000007431"/>
    </source>
</evidence>
<feature type="compositionally biased region" description="Polar residues" evidence="1">
    <location>
        <begin position="43"/>
        <end position="57"/>
    </location>
</feature>
<dbReference type="EMBL" id="GL377312">
    <property type="protein sequence ID" value="EFI92582.1"/>
    <property type="molecule type" value="Genomic_DNA"/>
</dbReference>
<feature type="compositionally biased region" description="Acidic residues" evidence="1">
    <location>
        <begin position="66"/>
        <end position="81"/>
    </location>
</feature>
<reference evidence="2 3" key="1">
    <citation type="journal article" date="2010" name="Nat. Biotechnol.">
        <title>Genome sequence of the model mushroom Schizophyllum commune.</title>
        <authorList>
            <person name="Ohm R.A."/>
            <person name="de Jong J.F."/>
            <person name="Lugones L.G."/>
            <person name="Aerts A."/>
            <person name="Kothe E."/>
            <person name="Stajich J.E."/>
            <person name="de Vries R.P."/>
            <person name="Record E."/>
            <person name="Levasseur A."/>
            <person name="Baker S.E."/>
            <person name="Bartholomew K.A."/>
            <person name="Coutinho P.M."/>
            <person name="Erdmann S."/>
            <person name="Fowler T.J."/>
            <person name="Gathman A.C."/>
            <person name="Lombard V."/>
            <person name="Henrissat B."/>
            <person name="Knabe N."/>
            <person name="Kuees U."/>
            <person name="Lilly W.W."/>
            <person name="Lindquist E."/>
            <person name="Lucas S."/>
            <person name="Magnuson J.K."/>
            <person name="Piumi F."/>
            <person name="Raudaskoski M."/>
            <person name="Salamov A."/>
            <person name="Schmutz J."/>
            <person name="Schwarze F.W.M.R."/>
            <person name="vanKuyk P.A."/>
            <person name="Horton J.S."/>
            <person name="Grigoriev I.V."/>
            <person name="Woesten H.A.B."/>
        </authorList>
    </citation>
    <scope>NUCLEOTIDE SEQUENCE [LARGE SCALE GENOMIC DNA]</scope>
    <source>
        <strain evidence="3">H4-8 / FGSC 9210</strain>
    </source>
</reference>
<feature type="non-terminal residue" evidence="2">
    <location>
        <position position="335"/>
    </location>
</feature>
<dbReference type="OrthoDB" id="10442694at2759"/>
<organism evidence="3">
    <name type="scientific">Schizophyllum commune (strain H4-8 / FGSC 9210)</name>
    <name type="common">Split gill fungus</name>
    <dbReference type="NCBI Taxonomy" id="578458"/>
    <lineage>
        <taxon>Eukaryota</taxon>
        <taxon>Fungi</taxon>
        <taxon>Dikarya</taxon>
        <taxon>Basidiomycota</taxon>
        <taxon>Agaricomycotina</taxon>
        <taxon>Agaricomycetes</taxon>
        <taxon>Agaricomycetidae</taxon>
        <taxon>Agaricales</taxon>
        <taxon>Schizophyllaceae</taxon>
        <taxon>Schizophyllum</taxon>
    </lineage>
</organism>
<evidence type="ECO:0000313" key="2">
    <source>
        <dbReference type="EMBL" id="EFI92582.1"/>
    </source>
</evidence>
<gene>
    <name evidence="2" type="ORF">SCHCODRAFT_113140</name>
</gene>